<dbReference type="Proteomes" id="UP001303046">
    <property type="component" value="Unassembled WGS sequence"/>
</dbReference>
<evidence type="ECO:0000256" key="1">
    <source>
        <dbReference type="SAM" id="MobiDB-lite"/>
    </source>
</evidence>
<evidence type="ECO:0000313" key="3">
    <source>
        <dbReference type="Proteomes" id="UP001303046"/>
    </source>
</evidence>
<comment type="caution">
    <text evidence="2">The sequence shown here is derived from an EMBL/GenBank/DDBJ whole genome shotgun (WGS) entry which is preliminary data.</text>
</comment>
<gene>
    <name evidence="2" type="primary">Necator_chrIV.g15899</name>
    <name evidence="2" type="ORF">RB195_002604</name>
</gene>
<dbReference type="EMBL" id="JAVFWL010000004">
    <property type="protein sequence ID" value="KAK6750734.1"/>
    <property type="molecule type" value="Genomic_DNA"/>
</dbReference>
<accession>A0ABR1DJU2</accession>
<feature type="compositionally biased region" description="Polar residues" evidence="1">
    <location>
        <begin position="8"/>
        <end position="29"/>
    </location>
</feature>
<reference evidence="2 3" key="1">
    <citation type="submission" date="2023-08" db="EMBL/GenBank/DDBJ databases">
        <title>A Necator americanus chromosomal reference genome.</title>
        <authorList>
            <person name="Ilik V."/>
            <person name="Petrzelkova K.J."/>
            <person name="Pardy F."/>
            <person name="Fuh T."/>
            <person name="Niatou-Singa F.S."/>
            <person name="Gouil Q."/>
            <person name="Baker L."/>
            <person name="Ritchie M.E."/>
            <person name="Jex A.R."/>
            <person name="Gazzola D."/>
            <person name="Li H."/>
            <person name="Toshio Fujiwara R."/>
            <person name="Zhan B."/>
            <person name="Aroian R.V."/>
            <person name="Pafco B."/>
            <person name="Schwarz E.M."/>
        </authorList>
    </citation>
    <scope>NUCLEOTIDE SEQUENCE [LARGE SCALE GENOMIC DNA]</scope>
    <source>
        <strain evidence="2 3">Aroian</strain>
        <tissue evidence="2">Whole animal</tissue>
    </source>
</reference>
<feature type="region of interest" description="Disordered" evidence="1">
    <location>
        <begin position="1"/>
        <end position="37"/>
    </location>
</feature>
<sequence length="72" mass="7957">MDVHTSKNTDSTNPSSVARSEGQFFSSVTDGGERNMSAYLDQSDEIALDYPDWDDKIFNERRGGGILAVLQI</sequence>
<organism evidence="2 3">
    <name type="scientific">Necator americanus</name>
    <name type="common">Human hookworm</name>
    <dbReference type="NCBI Taxonomy" id="51031"/>
    <lineage>
        <taxon>Eukaryota</taxon>
        <taxon>Metazoa</taxon>
        <taxon>Ecdysozoa</taxon>
        <taxon>Nematoda</taxon>
        <taxon>Chromadorea</taxon>
        <taxon>Rhabditida</taxon>
        <taxon>Rhabditina</taxon>
        <taxon>Rhabditomorpha</taxon>
        <taxon>Strongyloidea</taxon>
        <taxon>Ancylostomatidae</taxon>
        <taxon>Bunostominae</taxon>
        <taxon>Necator</taxon>
    </lineage>
</organism>
<evidence type="ECO:0000313" key="2">
    <source>
        <dbReference type="EMBL" id="KAK6750734.1"/>
    </source>
</evidence>
<protein>
    <submittedName>
        <fullName evidence="2">Uncharacterized protein</fullName>
    </submittedName>
</protein>
<name>A0ABR1DJU2_NECAM</name>
<keyword evidence="3" id="KW-1185">Reference proteome</keyword>
<proteinExistence type="predicted"/>